<proteinExistence type="predicted"/>
<accession>A0A1F5JW21</accession>
<evidence type="ECO:0000313" key="2">
    <source>
        <dbReference type="Proteomes" id="UP000176902"/>
    </source>
</evidence>
<dbReference type="AlphaFoldDB" id="A0A1F5JW21"/>
<protein>
    <submittedName>
        <fullName evidence="1">Uncharacterized protein</fullName>
    </submittedName>
</protein>
<sequence length="143" mass="15611">METATANPIKTSIHEVDKPTHVSELNNKAKEQIEQILKDKGVSANPNTGLTPVNEQPVLSEGVVKAAGATNVGHEKFSIGEDAEIIQKDVGRNLGGFFKKYLTGGHTEKLTDARGWIGNRIHNIKTRIRSQKGNQAVKMDEVE</sequence>
<organism evidence="1 2">
    <name type="scientific">Candidatus Daviesbacteria bacterium RIFCSPHIGHO2_02_FULL_36_13</name>
    <dbReference type="NCBI Taxonomy" id="1797768"/>
    <lineage>
        <taxon>Bacteria</taxon>
        <taxon>Candidatus Daviesiibacteriota</taxon>
    </lineage>
</organism>
<dbReference type="Proteomes" id="UP000176902">
    <property type="component" value="Unassembled WGS sequence"/>
</dbReference>
<gene>
    <name evidence="1" type="ORF">A3C59_03785</name>
</gene>
<comment type="caution">
    <text evidence="1">The sequence shown here is derived from an EMBL/GenBank/DDBJ whole genome shotgun (WGS) entry which is preliminary data.</text>
</comment>
<evidence type="ECO:0000313" key="1">
    <source>
        <dbReference type="EMBL" id="OGE32681.1"/>
    </source>
</evidence>
<dbReference type="EMBL" id="MFCV01000023">
    <property type="protein sequence ID" value="OGE32681.1"/>
    <property type="molecule type" value="Genomic_DNA"/>
</dbReference>
<name>A0A1F5JW21_9BACT</name>
<reference evidence="1 2" key="1">
    <citation type="journal article" date="2016" name="Nat. Commun.">
        <title>Thousands of microbial genomes shed light on interconnected biogeochemical processes in an aquifer system.</title>
        <authorList>
            <person name="Anantharaman K."/>
            <person name="Brown C.T."/>
            <person name="Hug L.A."/>
            <person name="Sharon I."/>
            <person name="Castelle C.J."/>
            <person name="Probst A.J."/>
            <person name="Thomas B.C."/>
            <person name="Singh A."/>
            <person name="Wilkins M.J."/>
            <person name="Karaoz U."/>
            <person name="Brodie E.L."/>
            <person name="Williams K.H."/>
            <person name="Hubbard S.S."/>
            <person name="Banfield J.F."/>
        </authorList>
    </citation>
    <scope>NUCLEOTIDE SEQUENCE [LARGE SCALE GENOMIC DNA]</scope>
</reference>